<proteinExistence type="predicted"/>
<comment type="caution">
    <text evidence="2">The sequence shown here is derived from an EMBL/GenBank/DDBJ whole genome shotgun (WGS) entry which is preliminary data.</text>
</comment>
<reference evidence="2" key="1">
    <citation type="submission" date="2021-02" db="EMBL/GenBank/DDBJ databases">
        <authorList>
            <person name="Nowell W R."/>
        </authorList>
    </citation>
    <scope>NUCLEOTIDE SEQUENCE</scope>
</reference>
<gene>
    <name evidence="2" type="ORF">UXM345_LOCUS9937</name>
</gene>
<protein>
    <recommendedName>
        <fullName evidence="4">VCBS repeat-containing protein</fullName>
    </recommendedName>
</protein>
<evidence type="ECO:0000313" key="3">
    <source>
        <dbReference type="Proteomes" id="UP000663842"/>
    </source>
</evidence>
<name>A0A819H0T9_9BILA</name>
<sequence>MLDIAVTNHGNNSVGVFLGYDNGTFSNQITYSVGTASPYATEVSDLNSDQRMNLVGTNRGINNIDVLLEYGNGTFTSPRMLSTGSSSSICIATADLNKDNHQGRKGGFGIFKIPKFKTIFYEPYIWEEFQVESTSFTRRKCFSILGFSKFQTSVFPPDNHLDIIVINNGTASIGIPLGFDEVTFESSMIYHTGFGPYSAAVGDFNNDHILDIVITESQDNIVSVLVGYGNGYLGKQSAYSTGSHPYFLALSDFNKDTRLDIVAGNYNDKTISILLGFGNFNNERLMDIGVANSGANNVGIFLGYGNSLFTSQMVFSGDSTPYSIAVGDFNRDDILDLVVASYASNNIGVFLGYGKGSLLRQKTFVTGGSNSQSISIAVADFSNDNFLDIVMTNYGENTVGV</sequence>
<dbReference type="AlphaFoldDB" id="A0A819H0T9"/>
<dbReference type="InterPro" id="IPR013517">
    <property type="entry name" value="FG-GAP"/>
</dbReference>
<evidence type="ECO:0000256" key="1">
    <source>
        <dbReference type="ARBA" id="ARBA00022729"/>
    </source>
</evidence>
<dbReference type="Pfam" id="PF13517">
    <property type="entry name" value="FG-GAP_3"/>
    <property type="match status" value="3"/>
</dbReference>
<accession>A0A819H0T9</accession>
<dbReference type="PANTHER" id="PTHR46580">
    <property type="entry name" value="SENSOR KINASE-RELATED"/>
    <property type="match status" value="1"/>
</dbReference>
<evidence type="ECO:0000313" key="2">
    <source>
        <dbReference type="EMBL" id="CAF3889796.1"/>
    </source>
</evidence>
<evidence type="ECO:0008006" key="4">
    <source>
        <dbReference type="Google" id="ProtNLM"/>
    </source>
</evidence>
<dbReference type="EMBL" id="CAJOBF010000925">
    <property type="protein sequence ID" value="CAF3889796.1"/>
    <property type="molecule type" value="Genomic_DNA"/>
</dbReference>
<dbReference type="SUPFAM" id="SSF69318">
    <property type="entry name" value="Integrin alpha N-terminal domain"/>
    <property type="match status" value="2"/>
</dbReference>
<dbReference type="InterPro" id="IPR028994">
    <property type="entry name" value="Integrin_alpha_N"/>
</dbReference>
<keyword evidence="1" id="KW-0732">Signal</keyword>
<organism evidence="2 3">
    <name type="scientific">Rotaria magnacalcarata</name>
    <dbReference type="NCBI Taxonomy" id="392030"/>
    <lineage>
        <taxon>Eukaryota</taxon>
        <taxon>Metazoa</taxon>
        <taxon>Spiralia</taxon>
        <taxon>Gnathifera</taxon>
        <taxon>Rotifera</taxon>
        <taxon>Eurotatoria</taxon>
        <taxon>Bdelloidea</taxon>
        <taxon>Philodinida</taxon>
        <taxon>Philodinidae</taxon>
        <taxon>Rotaria</taxon>
    </lineage>
</organism>
<dbReference type="Gene3D" id="2.30.30.100">
    <property type="match status" value="4"/>
</dbReference>
<dbReference type="Proteomes" id="UP000663842">
    <property type="component" value="Unassembled WGS sequence"/>
</dbReference>